<dbReference type="Pfam" id="PF01757">
    <property type="entry name" value="Acyl_transf_3"/>
    <property type="match status" value="1"/>
</dbReference>
<accession>L7KHN4</accession>
<comment type="caution">
    <text evidence="9">The sequence shown here is derived from an EMBL/GenBank/DDBJ whole genome shotgun (WGS) entry which is preliminary data.</text>
</comment>
<feature type="transmembrane region" description="Helical" evidence="7">
    <location>
        <begin position="390"/>
        <end position="411"/>
    </location>
</feature>
<feature type="domain" description="Acyltransferase 3" evidence="8">
    <location>
        <begin position="5"/>
        <end position="340"/>
    </location>
</feature>
<keyword evidence="10" id="KW-1185">Reference proteome</keyword>
<keyword evidence="5 7" id="KW-1133">Transmembrane helix</keyword>
<dbReference type="AlphaFoldDB" id="L7KHN4"/>
<keyword evidence="6 7" id="KW-0472">Membrane</keyword>
<feature type="transmembrane region" description="Helical" evidence="7">
    <location>
        <begin position="326"/>
        <end position="344"/>
    </location>
</feature>
<name>L7KHN4_9ACTN</name>
<dbReference type="EMBL" id="BANR01000004">
    <property type="protein sequence ID" value="GAC47976.1"/>
    <property type="molecule type" value="Genomic_DNA"/>
</dbReference>
<reference evidence="9 10" key="1">
    <citation type="submission" date="2012-12" db="EMBL/GenBank/DDBJ databases">
        <title>Whole genome shotgun sequence of Gordonia aichiensis NBRC 108223.</title>
        <authorList>
            <person name="Isaki-Nakamura S."/>
            <person name="Hosoyama A."/>
            <person name="Tsuchikane K."/>
            <person name="Ando Y."/>
            <person name="Baba S."/>
            <person name="Ohji S."/>
            <person name="Hamada M."/>
            <person name="Tamura T."/>
            <person name="Yamazoe A."/>
            <person name="Yamazaki S."/>
            <person name="Fujita N."/>
        </authorList>
    </citation>
    <scope>NUCLEOTIDE SEQUENCE [LARGE SCALE GENOMIC DNA]</scope>
    <source>
        <strain evidence="9 10">NBRC 108223</strain>
    </source>
</reference>
<comment type="subcellular location">
    <subcellularLocation>
        <location evidence="1">Cell membrane</location>
        <topology evidence="1">Multi-pass membrane protein</topology>
    </subcellularLocation>
</comment>
<evidence type="ECO:0000256" key="7">
    <source>
        <dbReference type="SAM" id="Phobius"/>
    </source>
</evidence>
<evidence type="ECO:0000256" key="1">
    <source>
        <dbReference type="ARBA" id="ARBA00004651"/>
    </source>
</evidence>
<keyword evidence="9" id="KW-0808">Transferase</keyword>
<dbReference type="PANTHER" id="PTHR40074">
    <property type="entry name" value="O-ACETYLTRANSFERASE WECH"/>
    <property type="match status" value="1"/>
</dbReference>
<evidence type="ECO:0000256" key="2">
    <source>
        <dbReference type="ARBA" id="ARBA00007400"/>
    </source>
</evidence>
<dbReference type="GO" id="GO:0005886">
    <property type="term" value="C:plasma membrane"/>
    <property type="evidence" value="ECO:0007669"/>
    <property type="project" value="UniProtKB-SubCell"/>
</dbReference>
<sequence>MTFGGVILDHVMIGVTAATSVAAGSVEVFLRYTRYGFFALTGFVLTYQYRNRSLEPIGFWRRRFKLIGLPFVTWTLFYWVYGRYRIGGLDTLKAVVADQHSIVTAVKSIGYDLITGNAMYHLYFLSVSMQIYLFFPLILAILKRTWGFHRYQLIASFAIQVGLMYLMVRPPLDFFAHGAAGVVWTHLVITIFPYQFFILAGCVAAMHYEAFQAFVIRWRWPLLAACIATIAATLVYFLHITSTGTTVVRATNVFLPHNVYAFIAIIMMLYCFGTIWQQRRTPGSIPDKVLRTASDRSFGIYLAHPLALSALLPTIAPASWPGFPRVVFAYAMTVAGTVFVVEVLRRSPISLITTGRNRIDWRSQNAGRSVVVAVVAMIGGTITSEVFDVWGGYLFTATGALLAISALLVAWHQWRNRDHEFTEQPV</sequence>
<evidence type="ECO:0000259" key="8">
    <source>
        <dbReference type="Pfam" id="PF01757"/>
    </source>
</evidence>
<dbReference type="GO" id="GO:0009246">
    <property type="term" value="P:enterobacterial common antigen biosynthetic process"/>
    <property type="evidence" value="ECO:0007669"/>
    <property type="project" value="TreeGrafter"/>
</dbReference>
<feature type="transmembrane region" description="Helical" evidence="7">
    <location>
        <begin position="184"/>
        <end position="208"/>
    </location>
</feature>
<feature type="transmembrane region" description="Helical" evidence="7">
    <location>
        <begin position="220"/>
        <end position="239"/>
    </location>
</feature>
<keyword evidence="3" id="KW-1003">Cell membrane</keyword>
<evidence type="ECO:0000256" key="5">
    <source>
        <dbReference type="ARBA" id="ARBA00022989"/>
    </source>
</evidence>
<dbReference type="GO" id="GO:0016413">
    <property type="term" value="F:O-acetyltransferase activity"/>
    <property type="evidence" value="ECO:0007669"/>
    <property type="project" value="TreeGrafter"/>
</dbReference>
<dbReference type="PANTHER" id="PTHR40074:SF2">
    <property type="entry name" value="O-ACETYLTRANSFERASE WECH"/>
    <property type="match status" value="1"/>
</dbReference>
<feature type="transmembrane region" description="Helical" evidence="7">
    <location>
        <begin position="259"/>
        <end position="277"/>
    </location>
</feature>
<feature type="transmembrane region" description="Helical" evidence="7">
    <location>
        <begin position="62"/>
        <end position="81"/>
    </location>
</feature>
<evidence type="ECO:0000313" key="9">
    <source>
        <dbReference type="EMBL" id="GAC47976.1"/>
    </source>
</evidence>
<evidence type="ECO:0000313" key="10">
    <source>
        <dbReference type="Proteomes" id="UP000010988"/>
    </source>
</evidence>
<dbReference type="Proteomes" id="UP000010988">
    <property type="component" value="Unassembled WGS sequence"/>
</dbReference>
<feature type="transmembrane region" description="Helical" evidence="7">
    <location>
        <begin position="153"/>
        <end position="172"/>
    </location>
</feature>
<dbReference type="eggNOG" id="COG1835">
    <property type="taxonomic scope" value="Bacteria"/>
</dbReference>
<comment type="similarity">
    <text evidence="2">Belongs to the acyltransferase 3 family.</text>
</comment>
<keyword evidence="9" id="KW-0012">Acyltransferase</keyword>
<protein>
    <submittedName>
        <fullName evidence="9">Putative acyltransferase</fullName>
    </submittedName>
</protein>
<dbReference type="InterPro" id="IPR002656">
    <property type="entry name" value="Acyl_transf_3_dom"/>
</dbReference>
<evidence type="ECO:0000256" key="6">
    <source>
        <dbReference type="ARBA" id="ARBA00023136"/>
    </source>
</evidence>
<feature type="transmembrane region" description="Helical" evidence="7">
    <location>
        <begin position="7"/>
        <end position="26"/>
    </location>
</feature>
<feature type="transmembrane region" description="Helical" evidence="7">
    <location>
        <begin position="298"/>
        <end position="320"/>
    </location>
</feature>
<proteinExistence type="inferred from homology"/>
<dbReference type="STRING" id="1220583.GOACH_04_03740"/>
<evidence type="ECO:0000256" key="4">
    <source>
        <dbReference type="ARBA" id="ARBA00022692"/>
    </source>
</evidence>
<organism evidence="9 10">
    <name type="scientific">Gordonia aichiensis NBRC 108223</name>
    <dbReference type="NCBI Taxonomy" id="1220583"/>
    <lineage>
        <taxon>Bacteria</taxon>
        <taxon>Bacillati</taxon>
        <taxon>Actinomycetota</taxon>
        <taxon>Actinomycetes</taxon>
        <taxon>Mycobacteriales</taxon>
        <taxon>Gordoniaceae</taxon>
        <taxon>Gordonia</taxon>
    </lineage>
</organism>
<feature type="transmembrane region" description="Helical" evidence="7">
    <location>
        <begin position="120"/>
        <end position="141"/>
    </location>
</feature>
<gene>
    <name evidence="9" type="ORF">GOACH_04_03740</name>
</gene>
<evidence type="ECO:0000256" key="3">
    <source>
        <dbReference type="ARBA" id="ARBA00022475"/>
    </source>
</evidence>
<feature type="transmembrane region" description="Helical" evidence="7">
    <location>
        <begin position="365"/>
        <end position="384"/>
    </location>
</feature>
<keyword evidence="4 7" id="KW-0812">Transmembrane</keyword>